<dbReference type="GO" id="GO:0008270">
    <property type="term" value="F:zinc ion binding"/>
    <property type="evidence" value="ECO:0007669"/>
    <property type="project" value="UniProtKB-KW"/>
</dbReference>
<feature type="compositionally biased region" description="Basic and acidic residues" evidence="5">
    <location>
        <begin position="1047"/>
        <end position="1065"/>
    </location>
</feature>
<feature type="region of interest" description="Disordered" evidence="5">
    <location>
        <begin position="1317"/>
        <end position="1338"/>
    </location>
</feature>
<feature type="compositionally biased region" description="Polar residues" evidence="5">
    <location>
        <begin position="502"/>
        <end position="513"/>
    </location>
</feature>
<name>A0A388JNV5_CHABU</name>
<feature type="compositionally biased region" description="Polar residues" evidence="5">
    <location>
        <begin position="1322"/>
        <end position="1338"/>
    </location>
</feature>
<evidence type="ECO:0000256" key="2">
    <source>
        <dbReference type="ARBA" id="ARBA00022771"/>
    </source>
</evidence>
<feature type="compositionally biased region" description="Polar residues" evidence="5">
    <location>
        <begin position="694"/>
        <end position="705"/>
    </location>
</feature>
<feature type="compositionally biased region" description="Basic and acidic residues" evidence="5">
    <location>
        <begin position="492"/>
        <end position="501"/>
    </location>
</feature>
<dbReference type="EMBL" id="BFEA01000004">
    <property type="protein sequence ID" value="GBG59510.1"/>
    <property type="molecule type" value="Genomic_DNA"/>
</dbReference>
<feature type="region of interest" description="Disordered" evidence="5">
    <location>
        <begin position="1185"/>
        <end position="1236"/>
    </location>
</feature>
<sequence>MEHPKQQTLLGSLLLVLFQAAKKFAEYSKESDTREEELNQQLERVDAERSKQDARESELKQKLLSAELELAALNSSVHAKPSITLVDMAVQVEVQDEGYHYERGQLDPSTARNDLEAVGTNINLKGTLRKEHDEKQDNIKETKSDDAGGIVQGGIAVEDLRIQEHGNKDRRHEEVLGCDSAPDVSLNVTTSIGECRETDCKAEEKVQIAANNFSTCELDNRVVNISWCELEDRVVNVSKCELEDRVVNPKHEHIGPYERPCESCPVACEAQTVPGQCCSTIEKKNVSDTQIRIKTKDIQVEANDLQVHGALDGISNVGQVEIASEETEGCNMQTDANPGRKVSDHVGQQLEEPSATAEKCQLNLTTVEETAPLKTVGAVFPDLSSFPNSRVISAGFVTSGAPSLDIVPGVHPVVGISCDSVSVGQRKEYHSSSGVSIVSVLDVTSLASEKEIQTGNACQERGSEAPTDAVTPGEVTVDRPEGNVDAASHALPNRDTEDSHPQHSINAPAQSMGSLKGDRKSTVGLSRGQDLVVSSPAKGNAELQISDASGEPSVRKGRMFMFNNQSDDGGSDFDVNDADLQESMYRKLSFGLHHNLAAPCAESEHTAQTAQCSPRHKPKPEVMSNSKEAVTADLDTGRQRATKDVLDSNLSQAGDWPETNGKNKDKKDLSSNRSNHDLQSVNPLTCQLGCPAPLTNTTEEGSDTSPGAFPDISNAPQHTHFPGASSPKHVEEAEESVNGVNVTIPAAPALEGANKKQADLPVACVIHQQQQQQQLTTTFQPMGEEFLTNSEAGEGRNEEKGFLTEERCSAQLELSVPRMHSNELPCSIKRVASAPVCLGFDDADHPCKRRCIGNLESNKLFEHQQEHEPDEGHQSLEQQQKEGWNAHKQEGVADHKHVHDPLLMKQSPTSNTRDTMPTRGAWGAAGEGVMGAAIRRDHDSEVFVAGERLHQAEAQVQGSDPEVEDSDSQVHHLENTEGIKAPSDDGTARESELRHEMDEEERPSGCNSEQTMCASTRCNKVLMEASDVTEGQLLSKDHSTENTLSDRSGKGEEIEKVGSKGKSQEGEDLLAQPDIDDQRGGTTQNDTTTTLTRSIQNNNVHVHEGTAEDSSKIFLTGGKSNHEAILLGNNCGNEIIIEGGKATVIAPTYGPLGTEEDGHAGDLNNQVQAEKESATFRMPEYTQVKKGNNDDHAKDKNSCEEQGGVLTTVNTSSGFRKPGGKEKSSSSSAYSEGRELPVVNEDGIPDVRMLPSVEMGPLSTDQGITVLPTKSRAAVPSTESIGISISTVAVPSTESMGISTPLSLNLGADTARVFFTDADNAPPSSRLQEPTAQSSKSAAQCALQISSHAEITGGNDSKSRSVTTTCAGLPHTTYLNGMSFHSDQAAVVLQPQGRLIPPKPVLDADNRIQSSSMDVSRHGIDSARTLNFSDHPAGPLRQGPVCLLPVSCVNPTSQITALGSRAAFQHSEPATPIAGYRLQEESETQMRRISYLSGGARQSTRPLLRFRIVRNTGNKDTATPGCVGHLPEGKLDMTDHLLSAGQSCSNPSLASDLISVQASGDDKDDQMRQRAWVTPLARELQRKEDTLKRAPYGLAHEVPPKSKRRMGAPLHQVAVLPAAPPQMAITQHPVVSKDNAAGCTCGDPPYGYMVRCVSCQRSFHAGCVQTASRVPEPQVLCRSCMERNPKRVEEEKPVRTNRGKPRAPSRADAKPGRKGRTQSTILN</sequence>
<keyword evidence="1" id="KW-0479">Metal-binding</keyword>
<feature type="region of interest" description="Disordered" evidence="5">
    <location>
        <begin position="633"/>
        <end position="737"/>
    </location>
</feature>
<accession>A0A388JNV5</accession>
<feature type="region of interest" description="Disordered" evidence="5">
    <location>
        <begin position="954"/>
        <end position="1010"/>
    </location>
</feature>
<feature type="region of interest" description="Disordered" evidence="5">
    <location>
        <begin position="1686"/>
        <end position="1723"/>
    </location>
</feature>
<keyword evidence="4" id="KW-0175">Coiled coil</keyword>
<dbReference type="Gramene" id="GBG59510">
    <property type="protein sequence ID" value="GBG59510"/>
    <property type="gene ID" value="CBR_g38535"/>
</dbReference>
<evidence type="ECO:0000256" key="1">
    <source>
        <dbReference type="ARBA" id="ARBA00022723"/>
    </source>
</evidence>
<keyword evidence="3" id="KW-0862">Zinc</keyword>
<feature type="compositionally biased region" description="Basic and acidic residues" evidence="5">
    <location>
        <begin position="661"/>
        <end position="676"/>
    </location>
</feature>
<dbReference type="InterPro" id="IPR001965">
    <property type="entry name" value="Znf_PHD"/>
</dbReference>
<feature type="region of interest" description="Disordered" evidence="5">
    <location>
        <begin position="452"/>
        <end position="552"/>
    </location>
</feature>
<feature type="compositionally biased region" description="Low complexity" evidence="5">
    <location>
        <begin position="1080"/>
        <end position="1090"/>
    </location>
</feature>
<evidence type="ECO:0000256" key="3">
    <source>
        <dbReference type="ARBA" id="ARBA00022833"/>
    </source>
</evidence>
<keyword evidence="2" id="KW-0863">Zinc-finger</keyword>
<feature type="signal peptide" evidence="6">
    <location>
        <begin position="1"/>
        <end position="25"/>
    </location>
</feature>
<feature type="region of interest" description="Disordered" evidence="5">
    <location>
        <begin position="607"/>
        <end position="626"/>
    </location>
</feature>
<feature type="compositionally biased region" description="Polar residues" evidence="5">
    <location>
        <begin position="906"/>
        <end position="915"/>
    </location>
</feature>
<feature type="domain" description="Zinc finger PHD-type" evidence="7">
    <location>
        <begin position="1638"/>
        <end position="1681"/>
    </location>
</feature>
<evidence type="ECO:0000256" key="6">
    <source>
        <dbReference type="SAM" id="SignalP"/>
    </source>
</evidence>
<feature type="chain" id="PRO_5017459613" description="Zinc finger PHD-type domain-containing protein" evidence="6">
    <location>
        <begin position="26"/>
        <end position="1723"/>
    </location>
</feature>
<comment type="caution">
    <text evidence="8">The sequence shown here is derived from an EMBL/GenBank/DDBJ whole genome shotgun (WGS) entry which is preliminary data.</text>
</comment>
<dbReference type="InterPro" id="IPR013083">
    <property type="entry name" value="Znf_RING/FYVE/PHD"/>
</dbReference>
<dbReference type="Gene3D" id="3.30.40.10">
    <property type="entry name" value="Zinc/RING finger domain, C3HC4 (zinc finger)"/>
    <property type="match status" value="1"/>
</dbReference>
<evidence type="ECO:0000259" key="7">
    <source>
        <dbReference type="SMART" id="SM00249"/>
    </source>
</evidence>
<organism evidence="8 9">
    <name type="scientific">Chara braunii</name>
    <name type="common">Braun's stonewort</name>
    <dbReference type="NCBI Taxonomy" id="69332"/>
    <lineage>
        <taxon>Eukaryota</taxon>
        <taxon>Viridiplantae</taxon>
        <taxon>Streptophyta</taxon>
        <taxon>Charophyceae</taxon>
        <taxon>Charales</taxon>
        <taxon>Characeae</taxon>
        <taxon>Chara</taxon>
    </lineage>
</organism>
<evidence type="ECO:0000256" key="4">
    <source>
        <dbReference type="SAM" id="Coils"/>
    </source>
</evidence>
<protein>
    <recommendedName>
        <fullName evidence="7">Zinc finger PHD-type domain-containing protein</fullName>
    </recommendedName>
</protein>
<evidence type="ECO:0000313" key="8">
    <source>
        <dbReference type="EMBL" id="GBG59510.1"/>
    </source>
</evidence>
<feature type="region of interest" description="Disordered" evidence="5">
    <location>
        <begin position="863"/>
        <end position="922"/>
    </location>
</feature>
<feature type="compositionally biased region" description="Basic and acidic residues" evidence="5">
    <location>
        <begin position="635"/>
        <end position="646"/>
    </location>
</feature>
<feature type="compositionally biased region" description="Basic and acidic residues" evidence="5">
    <location>
        <begin position="884"/>
        <end position="902"/>
    </location>
</feature>
<keyword evidence="9" id="KW-1185">Reference proteome</keyword>
<evidence type="ECO:0000313" key="9">
    <source>
        <dbReference type="Proteomes" id="UP000265515"/>
    </source>
</evidence>
<feature type="compositionally biased region" description="Basic and acidic residues" evidence="5">
    <location>
        <begin position="863"/>
        <end position="874"/>
    </location>
</feature>
<feature type="compositionally biased region" description="Polar residues" evidence="5">
    <location>
        <begin position="1205"/>
        <end position="1214"/>
    </location>
</feature>
<proteinExistence type="predicted"/>
<reference evidence="8 9" key="1">
    <citation type="journal article" date="2018" name="Cell">
        <title>The Chara Genome: Secondary Complexity and Implications for Plant Terrestrialization.</title>
        <authorList>
            <person name="Nishiyama T."/>
            <person name="Sakayama H."/>
            <person name="Vries J.D."/>
            <person name="Buschmann H."/>
            <person name="Saint-Marcoux D."/>
            <person name="Ullrich K.K."/>
            <person name="Haas F.B."/>
            <person name="Vanderstraeten L."/>
            <person name="Becker D."/>
            <person name="Lang D."/>
            <person name="Vosolsobe S."/>
            <person name="Rombauts S."/>
            <person name="Wilhelmsson P.K.I."/>
            <person name="Janitza P."/>
            <person name="Kern R."/>
            <person name="Heyl A."/>
            <person name="Rumpler F."/>
            <person name="Villalobos L.I.A.C."/>
            <person name="Clay J.M."/>
            <person name="Skokan R."/>
            <person name="Toyoda A."/>
            <person name="Suzuki Y."/>
            <person name="Kagoshima H."/>
            <person name="Schijlen E."/>
            <person name="Tajeshwar N."/>
            <person name="Catarino B."/>
            <person name="Hetherington A.J."/>
            <person name="Saltykova A."/>
            <person name="Bonnot C."/>
            <person name="Breuninger H."/>
            <person name="Symeonidi A."/>
            <person name="Radhakrishnan G.V."/>
            <person name="Van Nieuwerburgh F."/>
            <person name="Deforce D."/>
            <person name="Chang C."/>
            <person name="Karol K.G."/>
            <person name="Hedrich R."/>
            <person name="Ulvskov P."/>
            <person name="Glockner G."/>
            <person name="Delwiche C.F."/>
            <person name="Petrasek J."/>
            <person name="Van de Peer Y."/>
            <person name="Friml J."/>
            <person name="Beilby M."/>
            <person name="Dolan L."/>
            <person name="Kohara Y."/>
            <person name="Sugano S."/>
            <person name="Fujiyama A."/>
            <person name="Delaux P.-M."/>
            <person name="Quint M."/>
            <person name="TheiBen G."/>
            <person name="Hagemann M."/>
            <person name="Harholt J."/>
            <person name="Dunand C."/>
            <person name="Zachgo S."/>
            <person name="Langdale J."/>
            <person name="Maumus F."/>
            <person name="Straeten D.V.D."/>
            <person name="Gould S.B."/>
            <person name="Rensing S.A."/>
        </authorList>
    </citation>
    <scope>NUCLEOTIDE SEQUENCE [LARGE SCALE GENOMIC DNA]</scope>
    <source>
        <strain evidence="8 9">S276</strain>
    </source>
</reference>
<dbReference type="Proteomes" id="UP000265515">
    <property type="component" value="Unassembled WGS sequence"/>
</dbReference>
<keyword evidence="6" id="KW-0732">Signal</keyword>
<evidence type="ECO:0000256" key="5">
    <source>
        <dbReference type="SAM" id="MobiDB-lite"/>
    </source>
</evidence>
<dbReference type="SUPFAM" id="SSF57903">
    <property type="entry name" value="FYVE/PHD zinc finger"/>
    <property type="match status" value="1"/>
</dbReference>
<feature type="coiled-coil region" evidence="4">
    <location>
        <begin position="28"/>
        <end position="76"/>
    </location>
</feature>
<dbReference type="SMART" id="SM00249">
    <property type="entry name" value="PHD"/>
    <property type="match status" value="1"/>
</dbReference>
<feature type="compositionally biased region" description="Basic and acidic residues" evidence="5">
    <location>
        <begin position="1187"/>
        <end position="1199"/>
    </location>
</feature>
<gene>
    <name evidence="8" type="ORF">CBR_g38535</name>
</gene>
<feature type="compositionally biased region" description="Basic and acidic residues" evidence="5">
    <location>
        <begin position="968"/>
        <end position="997"/>
    </location>
</feature>
<feature type="region of interest" description="Disordered" evidence="5">
    <location>
        <begin position="1030"/>
        <end position="1090"/>
    </location>
</feature>
<dbReference type="InterPro" id="IPR011011">
    <property type="entry name" value="Znf_FYVE_PHD"/>
</dbReference>